<evidence type="ECO:0000256" key="7">
    <source>
        <dbReference type="ARBA" id="ARBA00023242"/>
    </source>
</evidence>
<comment type="subcellular location">
    <subcellularLocation>
        <location evidence="9">Cytoplasm</location>
    </subcellularLocation>
    <subcellularLocation>
        <location evidence="9">Nucleus</location>
    </subcellularLocation>
</comment>
<keyword evidence="7 9" id="KW-0539">Nucleus</keyword>
<feature type="compositionally biased region" description="Low complexity" evidence="10">
    <location>
        <begin position="47"/>
        <end position="58"/>
    </location>
</feature>
<dbReference type="GO" id="GO:0070628">
    <property type="term" value="F:proteasome binding"/>
    <property type="evidence" value="ECO:0007669"/>
    <property type="project" value="TreeGrafter"/>
</dbReference>
<keyword evidence="4 9" id="KW-0813">Transport</keyword>
<proteinExistence type="inferred from homology"/>
<dbReference type="GO" id="GO:0031144">
    <property type="term" value="P:proteasome localization"/>
    <property type="evidence" value="ECO:0007669"/>
    <property type="project" value="UniProtKB-UniRule"/>
</dbReference>
<sequence>MNVLLPPQHPLFPHQHEAARLSPSRSMSPYSMAPKKRKADDDVDEMSVSPQSSPAISSRQLARPSKKARAGNDMAGRPLSLPRLLETLDTTQLRTVLQTICERHPDIGHEVVTQAPRPSVASALEVLGDYRQKLQDAVPFGSSSSNYTYFRVKQPLAALVEAIADFTPQYLPPTEQQANLSLQYLDGATKIIHELPDWEGPDQRIHKDNAYDEISKAWALVITESSKRGGGFLLHTGGWDQSLAKHNQQSGGRLQQAMNAIAELGWMGGNPNAHSSASSDPNSILNQLMNGTYGSPVRVGPW</sequence>
<evidence type="ECO:0000256" key="2">
    <source>
        <dbReference type="ARBA" id="ARBA00011464"/>
    </source>
</evidence>
<dbReference type="PANTHER" id="PTHR28032">
    <property type="entry name" value="FI02826P"/>
    <property type="match status" value="1"/>
</dbReference>
<keyword evidence="6 9" id="KW-0653">Protein transport</keyword>
<dbReference type="GO" id="GO:0000502">
    <property type="term" value="C:proteasome complex"/>
    <property type="evidence" value="ECO:0007669"/>
    <property type="project" value="UniProtKB-KW"/>
</dbReference>
<dbReference type="EMBL" id="JAULSN010000008">
    <property type="protein sequence ID" value="KAK3365777.1"/>
    <property type="molecule type" value="Genomic_DNA"/>
</dbReference>
<dbReference type="GO" id="GO:0031965">
    <property type="term" value="C:nuclear membrane"/>
    <property type="evidence" value="ECO:0007669"/>
    <property type="project" value="TreeGrafter"/>
</dbReference>
<keyword evidence="11" id="KW-0647">Proteasome</keyword>
<dbReference type="PANTHER" id="PTHR28032:SF1">
    <property type="entry name" value="FI02826P"/>
    <property type="match status" value="1"/>
</dbReference>
<dbReference type="AlphaFoldDB" id="A0AAE0JXJ4"/>
<dbReference type="Gene3D" id="1.20.58.1590">
    <property type="entry name" value="Tethering factor for nuclear proteasome Cut8/Sts1"/>
    <property type="match status" value="1"/>
</dbReference>
<gene>
    <name evidence="11" type="ORF">B0T24DRAFT_400009</name>
</gene>
<dbReference type="FunFam" id="1.20.58.1590:FF:000001">
    <property type="entry name" value="Tethering factor for nuclear proteasome STS1"/>
    <property type="match status" value="1"/>
</dbReference>
<dbReference type="InterPro" id="IPR013868">
    <property type="entry name" value="Cut8/Sts1_fam"/>
</dbReference>
<dbReference type="Proteomes" id="UP001287356">
    <property type="component" value="Unassembled WGS sequence"/>
</dbReference>
<dbReference type="GO" id="GO:0071630">
    <property type="term" value="P:nuclear protein quality control by the ubiquitin-proteasome system"/>
    <property type="evidence" value="ECO:0007669"/>
    <property type="project" value="UniProtKB-UniRule"/>
</dbReference>
<protein>
    <recommendedName>
        <fullName evidence="3 9">Tethering factor for nuclear proteasome STS1</fullName>
    </recommendedName>
</protein>
<feature type="region of interest" description="Disordered" evidence="10">
    <location>
        <begin position="1"/>
        <end position="77"/>
    </location>
</feature>
<evidence type="ECO:0000256" key="8">
    <source>
        <dbReference type="ARBA" id="ARBA00025651"/>
    </source>
</evidence>
<evidence type="ECO:0000256" key="5">
    <source>
        <dbReference type="ARBA" id="ARBA00022490"/>
    </source>
</evidence>
<evidence type="ECO:0000313" key="12">
    <source>
        <dbReference type="Proteomes" id="UP001287356"/>
    </source>
</evidence>
<evidence type="ECO:0000256" key="3">
    <source>
        <dbReference type="ARBA" id="ARBA00016204"/>
    </source>
</evidence>
<organism evidence="11 12">
    <name type="scientific">Lasiosphaeria ovina</name>
    <dbReference type="NCBI Taxonomy" id="92902"/>
    <lineage>
        <taxon>Eukaryota</taxon>
        <taxon>Fungi</taxon>
        <taxon>Dikarya</taxon>
        <taxon>Ascomycota</taxon>
        <taxon>Pezizomycotina</taxon>
        <taxon>Sordariomycetes</taxon>
        <taxon>Sordariomycetidae</taxon>
        <taxon>Sordariales</taxon>
        <taxon>Lasiosphaeriaceae</taxon>
        <taxon>Lasiosphaeria</taxon>
    </lineage>
</organism>
<comment type="caution">
    <text evidence="11">The sequence shown here is derived from an EMBL/GenBank/DDBJ whole genome shotgun (WGS) entry which is preliminary data.</text>
</comment>
<evidence type="ECO:0000256" key="10">
    <source>
        <dbReference type="SAM" id="MobiDB-lite"/>
    </source>
</evidence>
<dbReference type="InterPro" id="IPR038422">
    <property type="entry name" value="Cut8/Sts1_sf"/>
</dbReference>
<evidence type="ECO:0000256" key="6">
    <source>
        <dbReference type="ARBA" id="ARBA00022927"/>
    </source>
</evidence>
<keyword evidence="12" id="KW-1185">Reference proteome</keyword>
<name>A0AAE0JXJ4_9PEZI</name>
<comment type="subunit">
    <text evidence="2 9">Binds the proteasome.</text>
</comment>
<dbReference type="GO" id="GO:0015031">
    <property type="term" value="P:protein transport"/>
    <property type="evidence" value="ECO:0007669"/>
    <property type="project" value="UniProtKB-UniRule"/>
</dbReference>
<dbReference type="Pfam" id="PF08559">
    <property type="entry name" value="Cut8"/>
    <property type="match status" value="1"/>
</dbReference>
<accession>A0AAE0JXJ4</accession>
<keyword evidence="5 9" id="KW-0963">Cytoplasm</keyword>
<comment type="similarity">
    <text evidence="1 9">Belongs to the cut8/STS1 family.</text>
</comment>
<evidence type="ECO:0000313" key="11">
    <source>
        <dbReference type="EMBL" id="KAK3365777.1"/>
    </source>
</evidence>
<dbReference type="GO" id="GO:0005737">
    <property type="term" value="C:cytoplasm"/>
    <property type="evidence" value="ECO:0007669"/>
    <property type="project" value="UniProtKB-SubCell"/>
</dbReference>
<evidence type="ECO:0000256" key="4">
    <source>
        <dbReference type="ARBA" id="ARBA00022448"/>
    </source>
</evidence>
<comment type="function">
    <text evidence="8 9">Involved in ubiquitin-mediated protein degradation. Regulatory factor in the ubiquitin/proteasome pathway that controls the turnover of proteasome substrates. Targets proteasomes to the nucleus and facilitates the degradation of nuclear proteins.</text>
</comment>
<evidence type="ECO:0000256" key="1">
    <source>
        <dbReference type="ARBA" id="ARBA00006199"/>
    </source>
</evidence>
<evidence type="ECO:0000256" key="9">
    <source>
        <dbReference type="RuleBase" id="RU368013"/>
    </source>
</evidence>
<reference evidence="11" key="1">
    <citation type="journal article" date="2023" name="Mol. Phylogenet. Evol.">
        <title>Genome-scale phylogeny and comparative genomics of the fungal order Sordariales.</title>
        <authorList>
            <person name="Hensen N."/>
            <person name="Bonometti L."/>
            <person name="Westerberg I."/>
            <person name="Brannstrom I.O."/>
            <person name="Guillou S."/>
            <person name="Cros-Aarteil S."/>
            <person name="Calhoun S."/>
            <person name="Haridas S."/>
            <person name="Kuo A."/>
            <person name="Mondo S."/>
            <person name="Pangilinan J."/>
            <person name="Riley R."/>
            <person name="LaButti K."/>
            <person name="Andreopoulos B."/>
            <person name="Lipzen A."/>
            <person name="Chen C."/>
            <person name="Yan M."/>
            <person name="Daum C."/>
            <person name="Ng V."/>
            <person name="Clum A."/>
            <person name="Steindorff A."/>
            <person name="Ohm R.A."/>
            <person name="Martin F."/>
            <person name="Silar P."/>
            <person name="Natvig D.O."/>
            <person name="Lalanne C."/>
            <person name="Gautier V."/>
            <person name="Ament-Velasquez S.L."/>
            <person name="Kruys A."/>
            <person name="Hutchinson M.I."/>
            <person name="Powell A.J."/>
            <person name="Barry K."/>
            <person name="Miller A.N."/>
            <person name="Grigoriev I.V."/>
            <person name="Debuchy R."/>
            <person name="Gladieux P."/>
            <person name="Hiltunen Thoren M."/>
            <person name="Johannesson H."/>
        </authorList>
    </citation>
    <scope>NUCLEOTIDE SEQUENCE</scope>
    <source>
        <strain evidence="11">CBS 958.72</strain>
    </source>
</reference>
<reference evidence="11" key="2">
    <citation type="submission" date="2023-06" db="EMBL/GenBank/DDBJ databases">
        <authorList>
            <consortium name="Lawrence Berkeley National Laboratory"/>
            <person name="Haridas S."/>
            <person name="Hensen N."/>
            <person name="Bonometti L."/>
            <person name="Westerberg I."/>
            <person name="Brannstrom I.O."/>
            <person name="Guillou S."/>
            <person name="Cros-Aarteil S."/>
            <person name="Calhoun S."/>
            <person name="Kuo A."/>
            <person name="Mondo S."/>
            <person name="Pangilinan J."/>
            <person name="Riley R."/>
            <person name="Labutti K."/>
            <person name="Andreopoulos B."/>
            <person name="Lipzen A."/>
            <person name="Chen C."/>
            <person name="Yanf M."/>
            <person name="Daum C."/>
            <person name="Ng V."/>
            <person name="Clum A."/>
            <person name="Steindorff A."/>
            <person name="Ohm R."/>
            <person name="Martin F."/>
            <person name="Silar P."/>
            <person name="Natvig D."/>
            <person name="Lalanne C."/>
            <person name="Gautier V."/>
            <person name="Ament-Velasquez S.L."/>
            <person name="Kruys A."/>
            <person name="Hutchinson M.I."/>
            <person name="Powell A.J."/>
            <person name="Barry K."/>
            <person name="Miller A.N."/>
            <person name="Grigoriev I.V."/>
            <person name="Debuchy R."/>
            <person name="Gladieux P."/>
            <person name="Thoren M.H."/>
            <person name="Johannesson H."/>
        </authorList>
    </citation>
    <scope>NUCLEOTIDE SEQUENCE</scope>
    <source>
        <strain evidence="11">CBS 958.72</strain>
    </source>
</reference>